<reference evidence="3" key="1">
    <citation type="submission" date="2015-10" db="EMBL/GenBank/DDBJ databases">
        <title>Genome of Paenibacillus bovis sp. nov.</title>
        <authorList>
            <person name="Wu Z."/>
            <person name="Gao C."/>
            <person name="Liu Z."/>
            <person name="Zheng H."/>
        </authorList>
    </citation>
    <scope>NUCLEOTIDE SEQUENCE [LARGE SCALE GENOMIC DNA]</scope>
    <source>
        <strain evidence="3">BD3526</strain>
    </source>
</reference>
<protein>
    <submittedName>
        <fullName evidence="2">Uncharacterized protein</fullName>
    </submittedName>
</protein>
<dbReference type="RefSeq" id="WP_060536860.1">
    <property type="nucleotide sequence ID" value="NZ_CP013023.1"/>
</dbReference>
<sequence>MNVGGAVITDSTNSHTDNNRNVVLFPKTLDYYQVELTNMLETERYHEAMGLLEFLLQCQGQDQRQLEEWESLLGWLRTTFPESSHGHFEDSDSAEDEEPAANNEQIMRERIRLKQSEDRLYEEKLLKTAMERPVSERTLLALEQLSYLDQPDIEQRLIDWLQEDHQIHPLIQFRILQTLRRRGYRGTVSFMHQHERVDIEVETVPLDPTEFPLTIIQILERVSDKAEISAPNLFYFAQELWTQFIMSIYGTQNYIWITRGDDAEIDIWAAALHHTVAETLEGSSNEEETRIMYGVTDSIRFRYEQACRAIQQFVSSQMPR</sequence>
<dbReference type="OrthoDB" id="2677436at2"/>
<dbReference type="STRING" id="1616788.AR543_20065"/>
<name>A0A172ZN29_9BACL</name>
<feature type="region of interest" description="Disordered" evidence="1">
    <location>
        <begin position="84"/>
        <end position="106"/>
    </location>
</feature>
<dbReference type="AlphaFoldDB" id="A0A172ZN29"/>
<gene>
    <name evidence="2" type="ORF">AR543_20065</name>
</gene>
<evidence type="ECO:0000313" key="2">
    <source>
        <dbReference type="EMBL" id="ANF98922.1"/>
    </source>
</evidence>
<evidence type="ECO:0000256" key="1">
    <source>
        <dbReference type="SAM" id="MobiDB-lite"/>
    </source>
</evidence>
<dbReference type="Proteomes" id="UP000078148">
    <property type="component" value="Chromosome"/>
</dbReference>
<proteinExistence type="predicted"/>
<accession>A0A172ZN29</accession>
<reference evidence="2 3" key="2">
    <citation type="journal article" date="2016" name="Int. J. Syst. Evol. Microbiol.">
        <title>Paenibacillus bovis sp. nov., isolated from raw yak (Bos grunniens) milk.</title>
        <authorList>
            <person name="Gao C."/>
            <person name="Han J."/>
            <person name="Liu Z."/>
            <person name="Xu X."/>
            <person name="Hang F."/>
            <person name="Wu Z."/>
        </authorList>
    </citation>
    <scope>NUCLEOTIDE SEQUENCE [LARGE SCALE GENOMIC DNA]</scope>
    <source>
        <strain evidence="2 3">BD3526</strain>
    </source>
</reference>
<keyword evidence="3" id="KW-1185">Reference proteome</keyword>
<dbReference type="KEGG" id="pbv:AR543_20065"/>
<dbReference type="EMBL" id="CP013023">
    <property type="protein sequence ID" value="ANF98922.1"/>
    <property type="molecule type" value="Genomic_DNA"/>
</dbReference>
<evidence type="ECO:0000313" key="3">
    <source>
        <dbReference type="Proteomes" id="UP000078148"/>
    </source>
</evidence>
<organism evidence="2 3">
    <name type="scientific">Paenibacillus bovis</name>
    <dbReference type="NCBI Taxonomy" id="1616788"/>
    <lineage>
        <taxon>Bacteria</taxon>
        <taxon>Bacillati</taxon>
        <taxon>Bacillota</taxon>
        <taxon>Bacilli</taxon>
        <taxon>Bacillales</taxon>
        <taxon>Paenibacillaceae</taxon>
        <taxon>Paenibacillus</taxon>
    </lineage>
</organism>